<dbReference type="InterPro" id="IPR003583">
    <property type="entry name" value="Hlx-hairpin-Hlx_DNA-bd_motif"/>
</dbReference>
<evidence type="ECO:0000313" key="9">
    <source>
        <dbReference type="Proteomes" id="UP000176651"/>
    </source>
</evidence>
<evidence type="ECO:0000256" key="6">
    <source>
        <dbReference type="HAMAP-Rule" id="MF_00031"/>
    </source>
</evidence>
<dbReference type="Pfam" id="PF14520">
    <property type="entry name" value="HHH_5"/>
    <property type="match status" value="1"/>
</dbReference>
<evidence type="ECO:0000256" key="2">
    <source>
        <dbReference type="ARBA" id="ARBA00022763"/>
    </source>
</evidence>
<comment type="caution">
    <text evidence="6">Lacks conserved residue(s) required for the propagation of feature annotation.</text>
</comment>
<dbReference type="InterPro" id="IPR010994">
    <property type="entry name" value="RuvA_2-like"/>
</dbReference>
<keyword evidence="8" id="KW-0067">ATP-binding</keyword>
<comment type="subcellular location">
    <subcellularLocation>
        <location evidence="6">Cytoplasm</location>
    </subcellularLocation>
</comment>
<sequence length="185" mass="19388">MIASVVGKVIAKGSDYLVVEAGGIGYKVFVVSDVTAQTSVGDAIKLLTHMAVREDSQSLYGFLTAEELELFSMLISISGIGPRVALAILSAGRPTDLKVAISRGDSAIFTTISGVGSKTAQRVILELQSKIGVAAVDGSSQDSEDIINALSGLGYNMYEIRKIIGKLSPQASLENKIKEALKLLG</sequence>
<protein>
    <recommendedName>
        <fullName evidence="6">Holliday junction branch migration complex subunit RuvA</fullName>
    </recommendedName>
</protein>
<comment type="function">
    <text evidence="6">The RuvA-RuvB-RuvC complex processes Holliday junction (HJ) DNA during genetic recombination and DNA repair, while the RuvA-RuvB complex plays an important role in the rescue of blocked DNA replication forks via replication fork reversal (RFR). RuvA specifically binds to HJ cruciform DNA, conferring on it an open structure. The RuvB hexamer acts as an ATP-dependent pump, pulling dsDNA into and through the RuvAB complex. HJ branch migration allows RuvC to scan DNA until it finds its consensus sequence, where it cleaves and resolves the cruciform DNA.</text>
</comment>
<comment type="subunit">
    <text evidence="6">Homotetramer. Forms an RuvA(8)-RuvB(12)-Holliday junction (HJ) complex. HJ DNA is sandwiched between 2 RuvA tetramers; dsDNA enters through RuvA and exits via RuvB. An RuvB hexamer assembles on each DNA strand where it exits the tetramer. Each RuvB hexamer is contacted by two RuvA subunits (via domain III) on 2 adjacent RuvB subunits; this complex drives branch migration. In the full resolvosome a probable DNA-RuvA(4)-RuvB(12)-RuvC(2) complex forms which resolves the HJ.</text>
</comment>
<dbReference type="GO" id="GO:0006281">
    <property type="term" value="P:DNA repair"/>
    <property type="evidence" value="ECO:0007669"/>
    <property type="project" value="UniProtKB-UniRule"/>
</dbReference>
<feature type="domain" description="Helix-hairpin-helix DNA-binding motif class 1" evidence="7">
    <location>
        <begin position="107"/>
        <end position="126"/>
    </location>
</feature>
<dbReference type="Pfam" id="PF07499">
    <property type="entry name" value="RuvA_C"/>
    <property type="match status" value="1"/>
</dbReference>
<comment type="similarity">
    <text evidence="6">Belongs to the RuvA family.</text>
</comment>
<dbReference type="AlphaFoldDB" id="A0A1F4NRX2"/>
<dbReference type="Gene3D" id="2.40.50.140">
    <property type="entry name" value="Nucleic acid-binding proteins"/>
    <property type="match status" value="1"/>
</dbReference>
<evidence type="ECO:0000256" key="4">
    <source>
        <dbReference type="ARBA" id="ARBA00023172"/>
    </source>
</evidence>
<accession>A0A1F4NRX2</accession>
<comment type="domain">
    <text evidence="6">Has three domains with a flexible linker between the domains II and III and assumes an 'L' shape. Domain III is highly mobile and contacts RuvB.</text>
</comment>
<keyword evidence="8" id="KW-0378">Hydrolase</keyword>
<dbReference type="GO" id="GO:0000400">
    <property type="term" value="F:four-way junction DNA binding"/>
    <property type="evidence" value="ECO:0007669"/>
    <property type="project" value="UniProtKB-UniRule"/>
</dbReference>
<evidence type="ECO:0000256" key="3">
    <source>
        <dbReference type="ARBA" id="ARBA00023125"/>
    </source>
</evidence>
<keyword evidence="3 6" id="KW-0238">DNA-binding</keyword>
<keyword evidence="4 6" id="KW-0233">DNA recombination</keyword>
<dbReference type="Proteomes" id="UP000176651">
    <property type="component" value="Unassembled WGS sequence"/>
</dbReference>
<feature type="region of interest" description="Domain III" evidence="6">
    <location>
        <begin position="139"/>
        <end position="185"/>
    </location>
</feature>
<keyword evidence="2 6" id="KW-0227">DNA damage</keyword>
<dbReference type="GO" id="GO:0009378">
    <property type="term" value="F:four-way junction helicase activity"/>
    <property type="evidence" value="ECO:0007669"/>
    <property type="project" value="InterPro"/>
</dbReference>
<dbReference type="Gene3D" id="1.10.150.20">
    <property type="entry name" value="5' to 3' exonuclease, C-terminal subdomain"/>
    <property type="match status" value="1"/>
</dbReference>
<gene>
    <name evidence="6" type="primary">ruvA</name>
    <name evidence="8" type="ORF">A2V68_00490</name>
</gene>
<dbReference type="GO" id="GO:0005524">
    <property type="term" value="F:ATP binding"/>
    <property type="evidence" value="ECO:0007669"/>
    <property type="project" value="InterPro"/>
</dbReference>
<evidence type="ECO:0000256" key="1">
    <source>
        <dbReference type="ARBA" id="ARBA00022490"/>
    </source>
</evidence>
<evidence type="ECO:0000313" key="8">
    <source>
        <dbReference type="EMBL" id="OGB74233.1"/>
    </source>
</evidence>
<dbReference type="STRING" id="1798535.A2V68_00490"/>
<name>A0A1F4NRX2_UNCK3</name>
<dbReference type="InterPro" id="IPR011114">
    <property type="entry name" value="RuvA_C"/>
</dbReference>
<dbReference type="GO" id="GO:0048476">
    <property type="term" value="C:Holliday junction resolvase complex"/>
    <property type="evidence" value="ECO:0007669"/>
    <property type="project" value="UniProtKB-UniRule"/>
</dbReference>
<comment type="caution">
    <text evidence="8">The sequence shown here is derived from an EMBL/GenBank/DDBJ whole genome shotgun (WGS) entry which is preliminary data.</text>
</comment>
<dbReference type="CDD" id="cd14332">
    <property type="entry name" value="UBA_RuvA_C"/>
    <property type="match status" value="1"/>
</dbReference>
<keyword evidence="8" id="KW-0347">Helicase</keyword>
<dbReference type="SUPFAM" id="SSF47781">
    <property type="entry name" value="RuvA domain 2-like"/>
    <property type="match status" value="1"/>
</dbReference>
<dbReference type="InterPro" id="IPR013849">
    <property type="entry name" value="DNA_helicase_Holl-junc_RuvA_I"/>
</dbReference>
<dbReference type="InterPro" id="IPR000085">
    <property type="entry name" value="RuvA"/>
</dbReference>
<dbReference type="SUPFAM" id="SSF50249">
    <property type="entry name" value="Nucleic acid-binding proteins"/>
    <property type="match status" value="1"/>
</dbReference>
<dbReference type="GO" id="GO:0006310">
    <property type="term" value="P:DNA recombination"/>
    <property type="evidence" value="ECO:0007669"/>
    <property type="project" value="UniProtKB-UniRule"/>
</dbReference>
<dbReference type="HAMAP" id="MF_00031">
    <property type="entry name" value="DNA_HJ_migration_RuvA"/>
    <property type="match status" value="1"/>
</dbReference>
<dbReference type="InterPro" id="IPR012340">
    <property type="entry name" value="NA-bd_OB-fold"/>
</dbReference>
<proteinExistence type="inferred from homology"/>
<keyword evidence="5 6" id="KW-0234">DNA repair</keyword>
<dbReference type="InterPro" id="IPR036267">
    <property type="entry name" value="RuvA_C_sf"/>
</dbReference>
<feature type="domain" description="Helix-hairpin-helix DNA-binding motif class 1" evidence="7">
    <location>
        <begin position="72"/>
        <end position="91"/>
    </location>
</feature>
<dbReference type="NCBIfam" id="TIGR00084">
    <property type="entry name" value="ruvA"/>
    <property type="match status" value="1"/>
</dbReference>
<dbReference type="SMART" id="SM00278">
    <property type="entry name" value="HhH1"/>
    <property type="match status" value="2"/>
</dbReference>
<organism evidence="8 9">
    <name type="scientific">candidate division Kazan bacterium RBG_13_50_9</name>
    <dbReference type="NCBI Taxonomy" id="1798535"/>
    <lineage>
        <taxon>Bacteria</taxon>
        <taxon>Bacteria division Kazan-3B-28</taxon>
    </lineage>
</organism>
<dbReference type="GO" id="GO:0009379">
    <property type="term" value="C:Holliday junction helicase complex"/>
    <property type="evidence" value="ECO:0007669"/>
    <property type="project" value="InterPro"/>
</dbReference>
<dbReference type="Gene3D" id="1.10.8.10">
    <property type="entry name" value="DNA helicase RuvA subunit, C-terminal domain"/>
    <property type="match status" value="1"/>
</dbReference>
<dbReference type="GO" id="GO:0005737">
    <property type="term" value="C:cytoplasm"/>
    <property type="evidence" value="ECO:0007669"/>
    <property type="project" value="UniProtKB-SubCell"/>
</dbReference>
<keyword evidence="8" id="KW-0547">Nucleotide-binding</keyword>
<evidence type="ECO:0000256" key="5">
    <source>
        <dbReference type="ARBA" id="ARBA00023204"/>
    </source>
</evidence>
<keyword evidence="1 6" id="KW-0963">Cytoplasm</keyword>
<dbReference type="Pfam" id="PF01330">
    <property type="entry name" value="RuvA_N"/>
    <property type="match status" value="1"/>
</dbReference>
<reference evidence="8 9" key="1">
    <citation type="journal article" date="2016" name="Nat. Commun.">
        <title>Thousands of microbial genomes shed light on interconnected biogeochemical processes in an aquifer system.</title>
        <authorList>
            <person name="Anantharaman K."/>
            <person name="Brown C.T."/>
            <person name="Hug L.A."/>
            <person name="Sharon I."/>
            <person name="Castelle C.J."/>
            <person name="Probst A.J."/>
            <person name="Thomas B.C."/>
            <person name="Singh A."/>
            <person name="Wilkins M.J."/>
            <person name="Karaoz U."/>
            <person name="Brodie E.L."/>
            <person name="Williams K.H."/>
            <person name="Hubbard S.S."/>
            <person name="Banfield J.F."/>
        </authorList>
    </citation>
    <scope>NUCLEOTIDE SEQUENCE [LARGE SCALE GENOMIC DNA]</scope>
</reference>
<dbReference type="EMBL" id="META01000003">
    <property type="protein sequence ID" value="OGB74233.1"/>
    <property type="molecule type" value="Genomic_DNA"/>
</dbReference>
<evidence type="ECO:0000259" key="7">
    <source>
        <dbReference type="SMART" id="SM00278"/>
    </source>
</evidence>
<dbReference type="SUPFAM" id="SSF46929">
    <property type="entry name" value="DNA helicase RuvA subunit, C-terminal domain"/>
    <property type="match status" value="1"/>
</dbReference>